<dbReference type="InterPro" id="IPR007019">
    <property type="entry name" value="SURF6"/>
</dbReference>
<feature type="domain" description="Ribosomal RNA-processing protein 14 N-terminal" evidence="7">
    <location>
        <begin position="212"/>
        <end position="262"/>
    </location>
</feature>
<feature type="compositionally biased region" description="Basic and acidic residues" evidence="4">
    <location>
        <begin position="529"/>
        <end position="545"/>
    </location>
</feature>
<dbReference type="EMBL" id="KZ826363">
    <property type="protein sequence ID" value="PYI04887.1"/>
    <property type="molecule type" value="Genomic_DNA"/>
</dbReference>
<keyword evidence="9" id="KW-1185">Reference proteome</keyword>
<reference evidence="8 9" key="1">
    <citation type="submission" date="2018-02" db="EMBL/GenBank/DDBJ databases">
        <title>The genomes of Aspergillus section Nigri reveals drivers in fungal speciation.</title>
        <authorList>
            <consortium name="DOE Joint Genome Institute"/>
            <person name="Vesth T.C."/>
            <person name="Nybo J."/>
            <person name="Theobald S."/>
            <person name="Brandl J."/>
            <person name="Frisvad J.C."/>
            <person name="Nielsen K.F."/>
            <person name="Lyhne E.K."/>
            <person name="Kogle M.E."/>
            <person name="Kuo A."/>
            <person name="Riley R."/>
            <person name="Clum A."/>
            <person name="Nolan M."/>
            <person name="Lipzen A."/>
            <person name="Salamov A."/>
            <person name="Henrissat B."/>
            <person name="Wiebenga A."/>
            <person name="De vries R.P."/>
            <person name="Grigoriev I.V."/>
            <person name="Mortensen U.H."/>
            <person name="Andersen M.R."/>
            <person name="Baker S.E."/>
        </authorList>
    </citation>
    <scope>NUCLEOTIDE SEQUENCE [LARGE SCALE GENOMIC DNA]</scope>
    <source>
        <strain evidence="8 9">CBS 121057</strain>
    </source>
</reference>
<dbReference type="PANTHER" id="PTHR14369:SF0">
    <property type="entry name" value="SURFEIT LOCUS PROTEIN 6"/>
    <property type="match status" value="1"/>
</dbReference>
<name>A0A319E476_ASPSB</name>
<evidence type="ECO:0000256" key="5">
    <source>
        <dbReference type="SAM" id="SignalP"/>
    </source>
</evidence>
<feature type="compositionally biased region" description="Basic and acidic residues" evidence="4">
    <location>
        <begin position="299"/>
        <end position="318"/>
    </location>
</feature>
<feature type="signal peptide" evidence="5">
    <location>
        <begin position="1"/>
        <end position="19"/>
    </location>
</feature>
<dbReference type="Pfam" id="PF04935">
    <property type="entry name" value="SURF6"/>
    <property type="match status" value="1"/>
</dbReference>
<feature type="compositionally biased region" description="Polar residues" evidence="4">
    <location>
        <begin position="385"/>
        <end position="394"/>
    </location>
</feature>
<dbReference type="GO" id="GO:0003677">
    <property type="term" value="F:DNA binding"/>
    <property type="evidence" value="ECO:0007669"/>
    <property type="project" value="TreeGrafter"/>
</dbReference>
<feature type="region of interest" description="Disordered" evidence="4">
    <location>
        <begin position="238"/>
        <end position="571"/>
    </location>
</feature>
<feature type="compositionally biased region" description="Basic and acidic residues" evidence="4">
    <location>
        <begin position="247"/>
        <end position="283"/>
    </location>
</feature>
<organism evidence="8 9">
    <name type="scientific">Aspergillus sclerotiicarbonarius (strain CBS 121057 / IBT 28362)</name>
    <dbReference type="NCBI Taxonomy" id="1448318"/>
    <lineage>
        <taxon>Eukaryota</taxon>
        <taxon>Fungi</taxon>
        <taxon>Dikarya</taxon>
        <taxon>Ascomycota</taxon>
        <taxon>Pezizomycotina</taxon>
        <taxon>Eurotiomycetes</taxon>
        <taxon>Eurotiomycetidae</taxon>
        <taxon>Eurotiales</taxon>
        <taxon>Aspergillaceae</taxon>
        <taxon>Aspergillus</taxon>
        <taxon>Aspergillus subgen. Circumdati</taxon>
    </lineage>
</organism>
<feature type="region of interest" description="Disordered" evidence="4">
    <location>
        <begin position="638"/>
        <end position="735"/>
    </location>
</feature>
<dbReference type="InterPro" id="IPR029190">
    <property type="entry name" value="Rrp14/SURF6_C"/>
</dbReference>
<keyword evidence="3" id="KW-0539">Nucleus</keyword>
<dbReference type="Pfam" id="PF15459">
    <property type="entry name" value="RRP14"/>
    <property type="match status" value="1"/>
</dbReference>
<accession>A0A319E476</accession>
<feature type="compositionally biased region" description="Basic and acidic residues" evidence="4">
    <location>
        <begin position="326"/>
        <end position="367"/>
    </location>
</feature>
<feature type="compositionally biased region" description="Low complexity" evidence="4">
    <location>
        <begin position="368"/>
        <end position="383"/>
    </location>
</feature>
<evidence type="ECO:0000256" key="1">
    <source>
        <dbReference type="ARBA" id="ARBA00004123"/>
    </source>
</evidence>
<dbReference type="OrthoDB" id="444809at2759"/>
<dbReference type="AlphaFoldDB" id="A0A319E476"/>
<feature type="compositionally biased region" description="Low complexity" evidence="4">
    <location>
        <begin position="555"/>
        <end position="564"/>
    </location>
</feature>
<dbReference type="STRING" id="1448318.A0A319E476"/>
<dbReference type="InterPro" id="IPR029188">
    <property type="entry name" value="Rrp14_N"/>
</dbReference>
<feature type="compositionally biased region" description="Basic and acidic residues" evidence="4">
    <location>
        <begin position="645"/>
        <end position="654"/>
    </location>
</feature>
<feature type="chain" id="PRO_5016386095" evidence="5">
    <location>
        <begin position="20"/>
        <end position="735"/>
    </location>
</feature>
<feature type="region of interest" description="Disordered" evidence="4">
    <location>
        <begin position="586"/>
        <end position="609"/>
    </location>
</feature>
<comment type="subcellular location">
    <subcellularLocation>
        <location evidence="1">Nucleus</location>
    </subcellularLocation>
</comment>
<proteinExistence type="inferred from homology"/>
<evidence type="ECO:0000259" key="7">
    <source>
        <dbReference type="Pfam" id="PF15459"/>
    </source>
</evidence>
<dbReference type="PANTHER" id="PTHR14369">
    <property type="entry name" value="SURFEIT LOCUS PROTEIN 6"/>
    <property type="match status" value="1"/>
</dbReference>
<evidence type="ECO:0000256" key="4">
    <source>
        <dbReference type="SAM" id="MobiDB-lite"/>
    </source>
</evidence>
<feature type="compositionally biased region" description="Basic and acidic residues" evidence="4">
    <location>
        <begin position="506"/>
        <end position="521"/>
    </location>
</feature>
<feature type="compositionally biased region" description="Basic and acidic residues" evidence="4">
    <location>
        <begin position="485"/>
        <end position="497"/>
    </location>
</feature>
<evidence type="ECO:0000313" key="8">
    <source>
        <dbReference type="EMBL" id="PYI04887.1"/>
    </source>
</evidence>
<keyword evidence="5" id="KW-0732">Signal</keyword>
<evidence type="ECO:0000256" key="3">
    <source>
        <dbReference type="ARBA" id="ARBA00023242"/>
    </source>
</evidence>
<feature type="domain" description="Ribosomal RNA-processing protein 14/surfeit locus protein 6 C-terminal" evidence="6">
    <location>
        <begin position="508"/>
        <end position="706"/>
    </location>
</feature>
<dbReference type="Proteomes" id="UP000248423">
    <property type="component" value="Unassembled WGS sequence"/>
</dbReference>
<dbReference type="GO" id="GO:0042274">
    <property type="term" value="P:ribosomal small subunit biogenesis"/>
    <property type="evidence" value="ECO:0007669"/>
    <property type="project" value="TreeGrafter"/>
</dbReference>
<dbReference type="GO" id="GO:0003723">
    <property type="term" value="F:RNA binding"/>
    <property type="evidence" value="ECO:0007669"/>
    <property type="project" value="TreeGrafter"/>
</dbReference>
<dbReference type="GO" id="GO:0042273">
    <property type="term" value="P:ribosomal large subunit biogenesis"/>
    <property type="evidence" value="ECO:0007669"/>
    <property type="project" value="TreeGrafter"/>
</dbReference>
<sequence>MNFIPLLCLFFFGVPQVLSASIPSPPTVYLIRHGEKPPDPEDSGLNADGFKRAECLRDVFGVTSLYSIGHVMAPKINSQGQHRRSYETVFPVATDLSLSVDTSCKRNRVECVAQRIRDFKGTGNILISWRHSKIKEIVQALGYNDSPEYPDERFDLIWTIPFPYDNITDIRSERCPGLDVPSARAETERQDFNLPTQFFRGIAGLRYFDRERLRSHAQAFDGLLSLIPAKFYYGEDGSDQWKRKKQTKEQAREAKRAKLDPDSAKSAKDVMDENARKRKRDEERNEDDSSDSGEIGSELPKEGLKRGDATTKKQKQAEDSANPDRTAAKSAEDAEARKKLKEEKKAQKKASQKEKKKAKDAARKAKVAEQQPTETDTPAAEAAQKSESTPASQTKDQEQEDSDSDDNESVDGVPAEELSLDFSAEQEEQPSSASTPNSGFDASNPQSGSSSISSIIPSADATISSSTEPKPLKATPDQLKQRLQKRLDELRAARHADGLNGKPARNRQELIEARRQKAEQRKAHKKELRQKAREEEQREKDEAMARRFSPGGSGSLLASPRSPADSVGSNNNFAFGRVVFADGQHADPTLSNVREQHKSNGPRDPAATLKAAEAKKVKLAAMDDEKRADIEEKDMWLNAKKRAHGERVRDDTSLLKKALKRKETAKKKSEREWKERLDAVKKGKDMKQQRREDNLRKRREEKGKGGGGGKKQTGGKKKSRPGFEGSFKAKSGGKK</sequence>
<gene>
    <name evidence="8" type="ORF">BO78DRAFT_408656</name>
</gene>
<feature type="compositionally biased region" description="Low complexity" evidence="4">
    <location>
        <begin position="442"/>
        <end position="466"/>
    </location>
</feature>
<dbReference type="VEuPathDB" id="FungiDB:BO78DRAFT_408656"/>
<feature type="compositionally biased region" description="Basic and acidic residues" evidence="4">
    <location>
        <begin position="666"/>
        <end position="704"/>
    </location>
</feature>
<evidence type="ECO:0000259" key="6">
    <source>
        <dbReference type="Pfam" id="PF04935"/>
    </source>
</evidence>
<protein>
    <submittedName>
        <fullName evidence="8">SURF6-domain-containing protein</fullName>
    </submittedName>
</protein>
<feature type="compositionally biased region" description="Acidic residues" evidence="4">
    <location>
        <begin position="398"/>
        <end position="409"/>
    </location>
</feature>
<dbReference type="GO" id="GO:0005730">
    <property type="term" value="C:nucleolus"/>
    <property type="evidence" value="ECO:0007669"/>
    <property type="project" value="TreeGrafter"/>
</dbReference>
<comment type="similarity">
    <text evidence="2">Belongs to the SURF6 family.</text>
</comment>
<evidence type="ECO:0000256" key="2">
    <source>
        <dbReference type="ARBA" id="ARBA00005904"/>
    </source>
</evidence>
<evidence type="ECO:0000313" key="9">
    <source>
        <dbReference type="Proteomes" id="UP000248423"/>
    </source>
</evidence>